<dbReference type="PIRSF" id="PIRSF000137">
    <property type="entry name" value="Alcohol_oxidase"/>
    <property type="match status" value="1"/>
</dbReference>
<feature type="binding site" evidence="3">
    <location>
        <position position="273"/>
    </location>
    <ligand>
        <name>FAD</name>
        <dbReference type="ChEBI" id="CHEBI:57692"/>
    </ligand>
</feature>
<dbReference type="EMBL" id="OU896714">
    <property type="protein sequence ID" value="CAG9824318.1"/>
    <property type="molecule type" value="Genomic_DNA"/>
</dbReference>
<evidence type="ECO:0000259" key="6">
    <source>
        <dbReference type="Pfam" id="PF05199"/>
    </source>
</evidence>
<dbReference type="SUPFAM" id="SSF54373">
    <property type="entry name" value="FAD-linked reductases, C-terminal domain"/>
    <property type="match status" value="1"/>
</dbReference>
<dbReference type="InterPro" id="IPR012132">
    <property type="entry name" value="GMC_OxRdtase"/>
</dbReference>
<reference evidence="7" key="1">
    <citation type="submission" date="2022-01" db="EMBL/GenBank/DDBJ databases">
        <authorList>
            <person name="King R."/>
        </authorList>
    </citation>
    <scope>NUCLEOTIDE SEQUENCE</scope>
</reference>
<feature type="transmembrane region" description="Helical" evidence="4">
    <location>
        <begin position="7"/>
        <end position="32"/>
    </location>
</feature>
<evidence type="ECO:0000256" key="3">
    <source>
        <dbReference type="PIRSR" id="PIRSR000137-2"/>
    </source>
</evidence>
<dbReference type="PANTHER" id="PTHR11552:SF208">
    <property type="entry name" value="RE36204P-RELATED"/>
    <property type="match status" value="1"/>
</dbReference>
<dbReference type="GO" id="GO:0050660">
    <property type="term" value="F:flavin adenine dinucleotide binding"/>
    <property type="evidence" value="ECO:0007669"/>
    <property type="project" value="InterPro"/>
</dbReference>
<dbReference type="Gene3D" id="3.30.560.10">
    <property type="entry name" value="Glucose Oxidase, domain 3"/>
    <property type="match status" value="1"/>
</dbReference>
<proteinExistence type="inferred from homology"/>
<evidence type="ECO:0000313" key="7">
    <source>
        <dbReference type="EMBL" id="CAG9824318.1"/>
    </source>
</evidence>
<dbReference type="GO" id="GO:0016614">
    <property type="term" value="F:oxidoreductase activity, acting on CH-OH group of donors"/>
    <property type="evidence" value="ECO:0007669"/>
    <property type="project" value="InterPro"/>
</dbReference>
<feature type="binding site" evidence="3">
    <location>
        <position position="137"/>
    </location>
    <ligand>
        <name>FAD</name>
        <dbReference type="ChEBI" id="CHEBI:57692"/>
    </ligand>
</feature>
<keyword evidence="8" id="KW-1185">Reference proteome</keyword>
<dbReference type="Pfam" id="PF00732">
    <property type="entry name" value="GMC_oxred_N"/>
    <property type="match status" value="1"/>
</dbReference>
<feature type="non-terminal residue" evidence="7">
    <location>
        <position position="1"/>
    </location>
</feature>
<comment type="cofactor">
    <cofactor evidence="3">
        <name>FAD</name>
        <dbReference type="ChEBI" id="CHEBI:57692"/>
    </cofactor>
</comment>
<dbReference type="InterPro" id="IPR036188">
    <property type="entry name" value="FAD/NAD-bd_sf"/>
</dbReference>
<keyword evidence="4" id="KW-1133">Transmembrane helix</keyword>
<dbReference type="PANTHER" id="PTHR11552">
    <property type="entry name" value="GLUCOSE-METHANOL-CHOLINE GMC OXIDOREDUCTASE"/>
    <property type="match status" value="1"/>
</dbReference>
<dbReference type="Proteomes" id="UP001153737">
    <property type="component" value="Chromosome 8"/>
</dbReference>
<evidence type="ECO:0000259" key="5">
    <source>
        <dbReference type="Pfam" id="PF00732"/>
    </source>
</evidence>
<dbReference type="InterPro" id="IPR000172">
    <property type="entry name" value="GMC_OxRdtase_N"/>
</dbReference>
<keyword evidence="4" id="KW-0812">Transmembrane</keyword>
<evidence type="ECO:0000256" key="2">
    <source>
        <dbReference type="PIRSR" id="PIRSR000137-1"/>
    </source>
</evidence>
<organism evidence="7 8">
    <name type="scientific">Phaedon cochleariae</name>
    <name type="common">Mustard beetle</name>
    <dbReference type="NCBI Taxonomy" id="80249"/>
    <lineage>
        <taxon>Eukaryota</taxon>
        <taxon>Metazoa</taxon>
        <taxon>Ecdysozoa</taxon>
        <taxon>Arthropoda</taxon>
        <taxon>Hexapoda</taxon>
        <taxon>Insecta</taxon>
        <taxon>Pterygota</taxon>
        <taxon>Neoptera</taxon>
        <taxon>Endopterygota</taxon>
        <taxon>Coleoptera</taxon>
        <taxon>Polyphaga</taxon>
        <taxon>Cucujiformia</taxon>
        <taxon>Chrysomeloidea</taxon>
        <taxon>Chrysomelidae</taxon>
        <taxon>Chrysomelinae</taxon>
        <taxon>Chrysomelini</taxon>
        <taxon>Phaedon</taxon>
    </lineage>
</organism>
<feature type="domain" description="Glucose-methanol-choline oxidoreductase C-terminal" evidence="6">
    <location>
        <begin position="465"/>
        <end position="608"/>
    </location>
</feature>
<dbReference type="Pfam" id="PF05199">
    <property type="entry name" value="GMC_oxred_C"/>
    <property type="match status" value="1"/>
</dbReference>
<feature type="active site" description="Proton acceptor" evidence="2">
    <location>
        <position position="599"/>
    </location>
</feature>
<dbReference type="Gene3D" id="3.50.50.60">
    <property type="entry name" value="FAD/NAD(P)-binding domain"/>
    <property type="match status" value="1"/>
</dbReference>
<dbReference type="InterPro" id="IPR007867">
    <property type="entry name" value="GMC_OxRtase_C"/>
</dbReference>
<comment type="similarity">
    <text evidence="1">Belongs to the GMC oxidoreductase family.</text>
</comment>
<evidence type="ECO:0000256" key="4">
    <source>
        <dbReference type="SAM" id="Phobius"/>
    </source>
</evidence>
<gene>
    <name evidence="7" type="ORF">PHAECO_LOCUS11803</name>
</gene>
<dbReference type="SUPFAM" id="SSF51905">
    <property type="entry name" value="FAD/NAD(P)-binding domain"/>
    <property type="match status" value="1"/>
</dbReference>
<evidence type="ECO:0000256" key="1">
    <source>
        <dbReference type="ARBA" id="ARBA00010790"/>
    </source>
</evidence>
<accession>A0A9N9SJM7</accession>
<sequence>EIKYIELAVLLVLIPSAHSFYVILAYFLTFLMNLTRIGPDLLPMYPSTASGQNATYDFIVVGSGPTGSVIANRLTEDGRWSVLLLESGDEAGVITNPPVFAGAIEFTKYNWEYRSEPQEGFCRGCIDGRMQYPHGNVMGGSSTINYMMYTRGNKLDYDRWAAMGNPGWSYDEILPYFLKSEDAHIAIRDDRYHQEGGYLGVSDVPYRSKVSGVYIEAAEEAGHPYVDYNGARQLGVSYIQTTTKDGRRSFAEKAFIRPVRQRSNLRVQTKCRVSKILIDQATATARGVEYISRGRTHEAFANKEVILSAGVLNSPQVLMLSGIGPKDHLDSLGIPVLRDLPVGRQLYDHASYPGLVFTLNESIAIHQISSLLNPLTYTDYLFRGRGFLTTIGGVEAITFFKSNVSTDPDPSYPDMELFFVGGSLATDFGLYYRKKFNVPPRIFNKIFLPLIFTPTYQIFPLLIHPKSVGYIELRSKNPMDSPRFYTNYFSDPENHDVKTFIAGIREAQRISQSPALQKYAATLVSTPVPGCESITFNTDQYWECCLRTIIGSEYHQTATCRMGPQGDPQAVVDARLRVHGINKLRVADTSVIPITISGHTVAPAYMIGEKGADIIKEDHR</sequence>
<keyword evidence="4" id="KW-0472">Membrane</keyword>
<feature type="domain" description="Glucose-methanol-choline oxidoreductase N-terminal" evidence="5">
    <location>
        <begin position="56"/>
        <end position="350"/>
    </location>
</feature>
<keyword evidence="3" id="KW-0285">Flavoprotein</keyword>
<feature type="active site" description="Proton donor" evidence="2">
    <location>
        <position position="555"/>
    </location>
</feature>
<protein>
    <submittedName>
        <fullName evidence="7">Uncharacterized protein</fullName>
    </submittedName>
</protein>
<dbReference type="OrthoDB" id="269227at2759"/>
<evidence type="ECO:0000313" key="8">
    <source>
        <dbReference type="Proteomes" id="UP001153737"/>
    </source>
</evidence>
<reference evidence="7" key="2">
    <citation type="submission" date="2022-10" db="EMBL/GenBank/DDBJ databases">
        <authorList>
            <consortium name="ENA_rothamsted_submissions"/>
            <consortium name="culmorum"/>
            <person name="King R."/>
        </authorList>
    </citation>
    <scope>NUCLEOTIDE SEQUENCE</scope>
</reference>
<name>A0A9N9SJM7_PHACE</name>
<keyword evidence="3" id="KW-0274">FAD</keyword>
<dbReference type="AlphaFoldDB" id="A0A9N9SJM7"/>